<dbReference type="EMBL" id="SPHZ02000005">
    <property type="protein sequence ID" value="KAF0920088.1"/>
    <property type="molecule type" value="Genomic_DNA"/>
</dbReference>
<evidence type="ECO:0000313" key="3">
    <source>
        <dbReference type="Proteomes" id="UP000479710"/>
    </source>
</evidence>
<reference evidence="2 3" key="1">
    <citation type="submission" date="2019-11" db="EMBL/GenBank/DDBJ databases">
        <title>Whole genome sequence of Oryza granulata.</title>
        <authorList>
            <person name="Li W."/>
        </authorList>
    </citation>
    <scope>NUCLEOTIDE SEQUENCE [LARGE SCALE GENOMIC DNA]</scope>
    <source>
        <strain evidence="3">cv. Menghai</strain>
        <tissue evidence="2">Leaf</tissue>
    </source>
</reference>
<protein>
    <submittedName>
        <fullName evidence="2">Uncharacterized protein</fullName>
    </submittedName>
</protein>
<evidence type="ECO:0000256" key="1">
    <source>
        <dbReference type="SAM" id="MobiDB-lite"/>
    </source>
</evidence>
<gene>
    <name evidence="2" type="ORF">E2562_033338</name>
</gene>
<keyword evidence="3" id="KW-1185">Reference proteome</keyword>
<comment type="caution">
    <text evidence="2">The sequence shown here is derived from an EMBL/GenBank/DDBJ whole genome shotgun (WGS) entry which is preliminary data.</text>
</comment>
<feature type="region of interest" description="Disordered" evidence="1">
    <location>
        <begin position="46"/>
        <end position="76"/>
    </location>
</feature>
<dbReference type="AlphaFoldDB" id="A0A6G1E5M8"/>
<dbReference type="Proteomes" id="UP000479710">
    <property type="component" value="Unassembled WGS sequence"/>
</dbReference>
<name>A0A6G1E5M8_9ORYZ</name>
<accession>A0A6G1E5M8</accession>
<evidence type="ECO:0000313" key="2">
    <source>
        <dbReference type="EMBL" id="KAF0920088.1"/>
    </source>
</evidence>
<organism evidence="2 3">
    <name type="scientific">Oryza meyeriana var. granulata</name>
    <dbReference type="NCBI Taxonomy" id="110450"/>
    <lineage>
        <taxon>Eukaryota</taxon>
        <taxon>Viridiplantae</taxon>
        <taxon>Streptophyta</taxon>
        <taxon>Embryophyta</taxon>
        <taxon>Tracheophyta</taxon>
        <taxon>Spermatophyta</taxon>
        <taxon>Magnoliopsida</taxon>
        <taxon>Liliopsida</taxon>
        <taxon>Poales</taxon>
        <taxon>Poaceae</taxon>
        <taxon>BOP clade</taxon>
        <taxon>Oryzoideae</taxon>
        <taxon>Oryzeae</taxon>
        <taxon>Oryzinae</taxon>
        <taxon>Oryza</taxon>
        <taxon>Oryza meyeriana</taxon>
    </lineage>
</organism>
<proteinExistence type="predicted"/>
<sequence>MYWRVEEGDKALAGPIQAEVAQTWRGGGVYVEGHVGRAGARERKPFVGSTRGRHERSRRWPVEGGVNGKSSVTSGY</sequence>